<gene>
    <name evidence="2" type="ORF">DI396_11515</name>
</gene>
<evidence type="ECO:0000313" key="3">
    <source>
        <dbReference type="Proteomes" id="UP000248012"/>
    </source>
</evidence>
<dbReference type="AlphaFoldDB" id="A0A2V4MNQ8"/>
<dbReference type="InterPro" id="IPR045524">
    <property type="entry name" value="DUF6473"/>
</dbReference>
<dbReference type="Proteomes" id="UP000248012">
    <property type="component" value="Unassembled WGS sequence"/>
</dbReference>
<protein>
    <recommendedName>
        <fullName evidence="1">DUF6473 domain-containing protein</fullName>
    </recommendedName>
</protein>
<name>A0A2V4MNQ8_9RHOB</name>
<accession>A0A2V4MNQ8</accession>
<comment type="caution">
    <text evidence="2">The sequence shown here is derived from an EMBL/GenBank/DDBJ whole genome shotgun (WGS) entry which is preliminary data.</text>
</comment>
<keyword evidence="3" id="KW-1185">Reference proteome</keyword>
<dbReference type="OrthoDB" id="7838347at2"/>
<reference evidence="2 3" key="1">
    <citation type="submission" date="2018-05" db="EMBL/GenBank/DDBJ databases">
        <title>Oceanovita maritima gen. nov., sp. nov., a marine bacterium in the family Rhodobacteraceae isolated from surface seawater of Lundu port Xiamen, China.</title>
        <authorList>
            <person name="Hetharua B.H."/>
            <person name="Min D."/>
            <person name="Liao H."/>
            <person name="Tian Y."/>
        </authorList>
    </citation>
    <scope>NUCLEOTIDE SEQUENCE [LARGE SCALE GENOMIC DNA]</scope>
    <source>
        <strain evidence="2 3">FSX-11</strain>
    </source>
</reference>
<evidence type="ECO:0000313" key="2">
    <source>
        <dbReference type="EMBL" id="PYC47179.1"/>
    </source>
</evidence>
<feature type="domain" description="DUF6473" evidence="1">
    <location>
        <begin position="1"/>
        <end position="273"/>
    </location>
</feature>
<dbReference type="EMBL" id="QFVT01000007">
    <property type="protein sequence ID" value="PYC47179.1"/>
    <property type="molecule type" value="Genomic_DNA"/>
</dbReference>
<dbReference type="Pfam" id="PF20078">
    <property type="entry name" value="DUF6473"/>
    <property type="match status" value="1"/>
</dbReference>
<sequence>MTFETLGEGALDYFPCRYGKSKLLFRGPKRRLEGDYVAFLGGSETYGKFIETPFPALVERQLNLPCVNFGWLNAGVDVFSSDAMVLEAADNARATVVQVVGAHNMSNRFYAVHPRRNDRFLQASALMRTVFREVDFTEFHFTRHMLRALRKLSPERYVMVREELQNAWVARMKMLLSKIGGKTVLLWFADHQPDAPVDDDLASDPLYVTREMIETLRPLVTEIVEVTASDAAMAVGTEGMKYSQMEAPAAAQMIGPKGHAEAAAALAPVLGAMIGG</sequence>
<proteinExistence type="predicted"/>
<organism evidence="2 3">
    <name type="scientific">Litorivita pollutaquae</name>
    <dbReference type="NCBI Taxonomy" id="2200892"/>
    <lineage>
        <taxon>Bacteria</taxon>
        <taxon>Pseudomonadati</taxon>
        <taxon>Pseudomonadota</taxon>
        <taxon>Alphaproteobacteria</taxon>
        <taxon>Rhodobacterales</taxon>
        <taxon>Paracoccaceae</taxon>
        <taxon>Litorivita</taxon>
    </lineage>
</organism>
<dbReference type="RefSeq" id="WP_110796369.1">
    <property type="nucleotide sequence ID" value="NZ_KZ826486.1"/>
</dbReference>
<evidence type="ECO:0000259" key="1">
    <source>
        <dbReference type="Pfam" id="PF20078"/>
    </source>
</evidence>